<dbReference type="InterPro" id="IPR001567">
    <property type="entry name" value="Pept_M3A_M3B_dom"/>
</dbReference>
<dbReference type="AlphaFoldDB" id="A0A8C9FRJ0"/>
<reference evidence="19" key="2">
    <citation type="submission" date="2025-09" db="UniProtKB">
        <authorList>
            <consortium name="Ensembl"/>
        </authorList>
    </citation>
    <scope>IDENTIFICATION</scope>
</reference>
<evidence type="ECO:0000256" key="6">
    <source>
        <dbReference type="ARBA" id="ARBA00022801"/>
    </source>
</evidence>
<evidence type="ECO:0000256" key="9">
    <source>
        <dbReference type="ARBA" id="ARBA00023049"/>
    </source>
</evidence>
<dbReference type="SUPFAM" id="SSF55486">
    <property type="entry name" value="Metalloproteases ('zincins'), catalytic domain"/>
    <property type="match status" value="1"/>
</dbReference>
<comment type="catalytic activity">
    <reaction evidence="10">
        <text>Preferential cleavage in neurotensin: 10-Pro-|-Tyr-11.</text>
        <dbReference type="EC" id="3.4.24.16"/>
    </reaction>
</comment>
<protein>
    <recommendedName>
        <fullName evidence="12">Neurolysin, mitochondrial</fullName>
        <ecNumber evidence="11">3.4.24.16</ecNumber>
    </recommendedName>
    <alternativeName>
        <fullName evidence="14">Microsomal endopeptidase</fullName>
    </alternativeName>
    <alternativeName>
        <fullName evidence="15">Mitochondrial oligopeptidase M</fullName>
    </alternativeName>
    <alternativeName>
        <fullName evidence="13">Neurotensin endopeptidase</fullName>
    </alternativeName>
</protein>
<accession>A0A8C9FRJ0</accession>
<keyword evidence="8" id="KW-0007">Acetylation</keyword>
<evidence type="ECO:0000256" key="14">
    <source>
        <dbReference type="ARBA" id="ARBA00041940"/>
    </source>
</evidence>
<evidence type="ECO:0000256" key="2">
    <source>
        <dbReference type="ARBA" id="ARBA00006040"/>
    </source>
</evidence>
<dbReference type="InterPro" id="IPR024079">
    <property type="entry name" value="MetalloPept_cat_dom_sf"/>
</dbReference>
<evidence type="ECO:0000256" key="16">
    <source>
        <dbReference type="ARBA" id="ARBA00046222"/>
    </source>
</evidence>
<dbReference type="GO" id="GO:0005758">
    <property type="term" value="C:mitochondrial intermembrane space"/>
    <property type="evidence" value="ECO:0007669"/>
    <property type="project" value="TreeGrafter"/>
</dbReference>
<evidence type="ECO:0000256" key="7">
    <source>
        <dbReference type="ARBA" id="ARBA00022833"/>
    </source>
</evidence>
<evidence type="ECO:0000256" key="4">
    <source>
        <dbReference type="ARBA" id="ARBA00022670"/>
    </source>
</evidence>
<evidence type="ECO:0000256" key="5">
    <source>
        <dbReference type="ARBA" id="ARBA00022723"/>
    </source>
</evidence>
<keyword evidence="6 17" id="KW-0378">Hydrolase</keyword>
<dbReference type="GO" id="GO:0006508">
    <property type="term" value="P:proteolysis"/>
    <property type="evidence" value="ECO:0007669"/>
    <property type="project" value="UniProtKB-KW"/>
</dbReference>
<evidence type="ECO:0000256" key="1">
    <source>
        <dbReference type="ARBA" id="ARBA00004496"/>
    </source>
</evidence>
<feature type="domain" description="Peptidase M3A/M3B catalytic" evidence="18">
    <location>
        <begin position="194"/>
        <end position="340"/>
    </location>
</feature>
<evidence type="ECO:0000256" key="12">
    <source>
        <dbReference type="ARBA" id="ARBA00039454"/>
    </source>
</evidence>
<comment type="similarity">
    <text evidence="2 17">Belongs to the peptidase M3 family.</text>
</comment>
<comment type="function">
    <text evidence="16">Hydrolyzes oligopeptides such as neurotensin, bradykinin and dynorphin A. Acts as a regulator of cannabinoid signaling pathway by mediating degradation of hemopressin, an antagonist peptide of the cannabinoid receptor CNR1.</text>
</comment>
<keyword evidence="5 17" id="KW-0479">Metal-binding</keyword>
<evidence type="ECO:0000256" key="13">
    <source>
        <dbReference type="ARBA" id="ARBA00041659"/>
    </source>
</evidence>
<keyword evidence="9 17" id="KW-0482">Metalloprotease</keyword>
<dbReference type="GO" id="GO:0004222">
    <property type="term" value="F:metalloendopeptidase activity"/>
    <property type="evidence" value="ECO:0007669"/>
    <property type="project" value="InterPro"/>
</dbReference>
<comment type="subcellular location">
    <subcellularLocation>
        <location evidence="1">Cytoplasm</location>
    </subcellularLocation>
</comment>
<evidence type="ECO:0000313" key="20">
    <source>
        <dbReference type="Proteomes" id="UP000694428"/>
    </source>
</evidence>
<feature type="domain" description="Peptidase M3A/M3B catalytic" evidence="18">
    <location>
        <begin position="67"/>
        <end position="190"/>
    </location>
</feature>
<keyword evidence="7 17" id="KW-0862">Zinc</keyword>
<evidence type="ECO:0000256" key="3">
    <source>
        <dbReference type="ARBA" id="ARBA00022490"/>
    </source>
</evidence>
<comment type="cofactor">
    <cofactor evidence="17">
        <name>Zn(2+)</name>
        <dbReference type="ChEBI" id="CHEBI:29105"/>
    </cofactor>
    <text evidence="17">Binds 1 zinc ion.</text>
</comment>
<dbReference type="GO" id="GO:0046872">
    <property type="term" value="F:metal ion binding"/>
    <property type="evidence" value="ECO:0007669"/>
    <property type="project" value="UniProtKB-UniRule"/>
</dbReference>
<evidence type="ECO:0000256" key="17">
    <source>
        <dbReference type="RuleBase" id="RU003435"/>
    </source>
</evidence>
<dbReference type="PANTHER" id="PTHR11804">
    <property type="entry name" value="PROTEASE M3 THIMET OLIGOPEPTIDASE-RELATED"/>
    <property type="match status" value="1"/>
</dbReference>
<dbReference type="Proteomes" id="UP000694428">
    <property type="component" value="Unplaced"/>
</dbReference>
<dbReference type="Pfam" id="PF01432">
    <property type="entry name" value="Peptidase_M3"/>
    <property type="match status" value="2"/>
</dbReference>
<name>A0A8C9FRJ0_PAVCR</name>
<reference evidence="19" key="1">
    <citation type="submission" date="2025-08" db="UniProtKB">
        <authorList>
            <consortium name="Ensembl"/>
        </authorList>
    </citation>
    <scope>IDENTIFICATION</scope>
</reference>
<dbReference type="Gene3D" id="1.10.1370.10">
    <property type="entry name" value="Neurolysin, domain 3"/>
    <property type="match status" value="3"/>
</dbReference>
<evidence type="ECO:0000256" key="15">
    <source>
        <dbReference type="ARBA" id="ARBA00042607"/>
    </source>
</evidence>
<dbReference type="Gene3D" id="3.40.390.10">
    <property type="entry name" value="Collagenase (Catalytic Domain)"/>
    <property type="match status" value="2"/>
</dbReference>
<evidence type="ECO:0000256" key="11">
    <source>
        <dbReference type="ARBA" id="ARBA00039068"/>
    </source>
</evidence>
<keyword evidence="4 17" id="KW-0645">Protease</keyword>
<dbReference type="Ensembl" id="ENSPSTT00000020258.1">
    <property type="protein sequence ID" value="ENSPSTP00000019334.1"/>
    <property type="gene ID" value="ENSPSTG00000013913.1"/>
</dbReference>
<dbReference type="EC" id="3.4.24.16" evidence="11"/>
<keyword evidence="3" id="KW-0963">Cytoplasm</keyword>
<evidence type="ECO:0000256" key="8">
    <source>
        <dbReference type="ARBA" id="ARBA00022990"/>
    </source>
</evidence>
<dbReference type="PANTHER" id="PTHR11804:SF44">
    <property type="entry name" value="NEUROLYSIN, MITOCHONDRIAL"/>
    <property type="match status" value="1"/>
</dbReference>
<dbReference type="InterPro" id="IPR045090">
    <property type="entry name" value="Pept_M3A_M3B"/>
</dbReference>
<evidence type="ECO:0000259" key="18">
    <source>
        <dbReference type="Pfam" id="PF01432"/>
    </source>
</evidence>
<sequence>QLLLEKTEEDKYKITLKYPHYFPVMKKCCISETRRKMESAFNTRCKEVHFRDLLFIEHADLKAIFVSDDLSKKLKPLVEKEREFILDLKKKECQERNCDYDGRINAWDLHYYMNKTEELKYSIDQEKLKEYFPIEAVTEGLLNIYQKLLGLVFEQVESAHVWHDSVTLYTVKDNSTGETLGQFYLDLYPRYLQQDLFSGTNVETDFVEVPSQMFENWVWEKEPLQQMSRHYKDESHVADALLEKLAASRLANTGLLTLRQIVLSKVDQALHTKPSVDPGDEYAKYCMEILGIPATPGTNMPATFGHLAGGYDGQYYGYLWSEVFSMDIFYSCFMQEGIMNPKVLSFEDSCCALCLNSPTNLDNFLISQQL</sequence>
<keyword evidence="20" id="KW-1185">Reference proteome</keyword>
<dbReference type="InterPro" id="IPR024077">
    <property type="entry name" value="Neurolysin/TOP_dom2"/>
</dbReference>
<organism evidence="19 20">
    <name type="scientific">Pavo cristatus</name>
    <name type="common">Indian peafowl</name>
    <name type="synonym">Blue peafowl</name>
    <dbReference type="NCBI Taxonomy" id="9049"/>
    <lineage>
        <taxon>Eukaryota</taxon>
        <taxon>Metazoa</taxon>
        <taxon>Chordata</taxon>
        <taxon>Craniata</taxon>
        <taxon>Vertebrata</taxon>
        <taxon>Euteleostomi</taxon>
        <taxon>Archelosauria</taxon>
        <taxon>Archosauria</taxon>
        <taxon>Dinosauria</taxon>
        <taxon>Saurischia</taxon>
        <taxon>Theropoda</taxon>
        <taxon>Coelurosauria</taxon>
        <taxon>Aves</taxon>
        <taxon>Neognathae</taxon>
        <taxon>Galloanserae</taxon>
        <taxon>Galliformes</taxon>
        <taxon>Phasianidae</taxon>
        <taxon>Phasianinae</taxon>
        <taxon>Pavo</taxon>
    </lineage>
</organism>
<evidence type="ECO:0000256" key="10">
    <source>
        <dbReference type="ARBA" id="ARBA00035987"/>
    </source>
</evidence>
<proteinExistence type="inferred from homology"/>
<evidence type="ECO:0000313" key="19">
    <source>
        <dbReference type="Ensembl" id="ENSPSTP00000019334.1"/>
    </source>
</evidence>
<dbReference type="GO" id="GO:0006518">
    <property type="term" value="P:peptide metabolic process"/>
    <property type="evidence" value="ECO:0007669"/>
    <property type="project" value="TreeGrafter"/>
</dbReference>